<keyword evidence="3" id="KW-0378">Hydrolase</keyword>
<keyword evidence="3" id="KW-0645">Protease</keyword>
<evidence type="ECO:0000313" key="4">
    <source>
        <dbReference type="Proteomes" id="UP000195787"/>
    </source>
</evidence>
<dbReference type="SUPFAM" id="SSF56219">
    <property type="entry name" value="DNase I-like"/>
    <property type="match status" value="1"/>
</dbReference>
<dbReference type="Gene3D" id="3.60.10.10">
    <property type="entry name" value="Endonuclease/exonuclease/phosphatase"/>
    <property type="match status" value="1"/>
</dbReference>
<dbReference type="EC" id="3.4.11.9" evidence="3"/>
<keyword evidence="3" id="KW-0031">Aminopeptidase</keyword>
<dbReference type="OrthoDB" id="2340043at2"/>
<accession>A0A1R4FX31</accession>
<dbReference type="InterPro" id="IPR005135">
    <property type="entry name" value="Endo/exonuclease/phosphatase"/>
</dbReference>
<dbReference type="RefSeq" id="WP_086991876.1">
    <property type="nucleotide sequence ID" value="NZ_FUHU01000028.1"/>
</dbReference>
<feature type="domain" description="Endonuclease/exonuclease/phosphatase" evidence="2">
    <location>
        <begin position="106"/>
        <end position="323"/>
    </location>
</feature>
<protein>
    <submittedName>
        <fullName evidence="3">Xaa-Pro aminopeptidase</fullName>
        <ecNumber evidence="3">3.4.11.9</ecNumber>
    </submittedName>
</protein>
<dbReference type="InterPro" id="IPR036691">
    <property type="entry name" value="Endo/exonu/phosph_ase_sf"/>
</dbReference>
<organism evidence="3 4">
    <name type="scientific">Agrococcus casei LMG 22410</name>
    <dbReference type="NCBI Taxonomy" id="1255656"/>
    <lineage>
        <taxon>Bacteria</taxon>
        <taxon>Bacillati</taxon>
        <taxon>Actinomycetota</taxon>
        <taxon>Actinomycetes</taxon>
        <taxon>Micrococcales</taxon>
        <taxon>Microbacteriaceae</taxon>
        <taxon>Agrococcus</taxon>
    </lineage>
</organism>
<dbReference type="EMBL" id="FUHU01000028">
    <property type="protein sequence ID" value="SJM60494.1"/>
    <property type="molecule type" value="Genomic_DNA"/>
</dbReference>
<feature type="transmembrane region" description="Helical" evidence="1">
    <location>
        <begin position="68"/>
        <end position="88"/>
    </location>
</feature>
<dbReference type="AlphaFoldDB" id="A0A1R4FX31"/>
<evidence type="ECO:0000259" key="2">
    <source>
        <dbReference type="Pfam" id="PF03372"/>
    </source>
</evidence>
<keyword evidence="1" id="KW-0812">Transmembrane</keyword>
<name>A0A1R4FX31_9MICO</name>
<evidence type="ECO:0000256" key="1">
    <source>
        <dbReference type="SAM" id="Phobius"/>
    </source>
</evidence>
<dbReference type="Proteomes" id="UP000195787">
    <property type="component" value="Unassembled WGS sequence"/>
</dbReference>
<proteinExistence type="predicted"/>
<reference evidence="3 4" key="1">
    <citation type="submission" date="2017-02" db="EMBL/GenBank/DDBJ databases">
        <authorList>
            <person name="Peterson S.W."/>
        </authorList>
    </citation>
    <scope>NUCLEOTIDE SEQUENCE [LARGE SCALE GENOMIC DNA]</scope>
    <source>
        <strain evidence="3 4">LMG 22410</strain>
    </source>
</reference>
<evidence type="ECO:0000313" key="3">
    <source>
        <dbReference type="EMBL" id="SJM60494.1"/>
    </source>
</evidence>
<dbReference type="GO" id="GO:0004177">
    <property type="term" value="F:aminopeptidase activity"/>
    <property type="evidence" value="ECO:0007669"/>
    <property type="project" value="UniProtKB-KW"/>
</dbReference>
<keyword evidence="4" id="KW-1185">Reference proteome</keyword>
<dbReference type="GeneID" id="303173012"/>
<feature type="transmembrane region" description="Helical" evidence="1">
    <location>
        <begin position="37"/>
        <end position="61"/>
    </location>
</feature>
<keyword evidence="1" id="KW-1133">Transmembrane helix</keyword>
<sequence length="336" mass="35231">MKRTLLATVLALPILACLVVAAVPSLFGLEQAPIVAQVVAVRIGVVGIAVVLALLFCLLLAPKASRRFAGVVITMLVVFSLVSSGIHFSRGTGSGEAVQDGDVTVLSWNTLGDEPSVDQLVALILETEADIVALPETTGEYATEAAVVLRDAGHPFWVHTTHFSLDYGALSTSLMISADLGEYTTDLEIGQTRTLPTIVATPDDDNGPTIVATHPVAPIPQQMRNWRSDLDFIASLCGQSDSVIMAGDFNSTVDHWSSLGSDGGDIGTCRDAAASVGAGTSGTWPSSLPAWLGAQIDHVVATPDWKPIDARVITSTGDSGSDHRPIVAVLREQQSQ</sequence>
<dbReference type="Pfam" id="PF03372">
    <property type="entry name" value="Exo_endo_phos"/>
    <property type="match status" value="1"/>
</dbReference>
<keyword evidence="1" id="KW-0472">Membrane</keyword>
<gene>
    <name evidence="3" type="ORF">CZ674_07245</name>
</gene>